<feature type="transmembrane region" description="Helical" evidence="7">
    <location>
        <begin position="169"/>
        <end position="190"/>
    </location>
</feature>
<evidence type="ECO:0000313" key="9">
    <source>
        <dbReference type="EMBL" id="UXH78535.1"/>
    </source>
</evidence>
<gene>
    <name evidence="9" type="ORF">N4261_00935</name>
</gene>
<dbReference type="PANTHER" id="PTHR43266">
    <property type="entry name" value="MACROLIDE-EFFLUX PROTEIN"/>
    <property type="match status" value="1"/>
</dbReference>
<dbReference type="InterPro" id="IPR002123">
    <property type="entry name" value="Plipid/glycerol_acylTrfase"/>
</dbReference>
<feature type="transmembrane region" description="Helical" evidence="7">
    <location>
        <begin position="283"/>
        <end position="304"/>
    </location>
</feature>
<keyword evidence="4 7" id="KW-0812">Transmembrane</keyword>
<name>A0ABY6B0F3_9BURK</name>
<dbReference type="RefSeq" id="WP_261758350.1">
    <property type="nucleotide sequence ID" value="NZ_CP104562.2"/>
</dbReference>
<feature type="transmembrane region" description="Helical" evidence="7">
    <location>
        <begin position="196"/>
        <end position="218"/>
    </location>
</feature>
<organism evidence="9 10">
    <name type="scientific">Roseateles amylovorans</name>
    <dbReference type="NCBI Taxonomy" id="2978473"/>
    <lineage>
        <taxon>Bacteria</taxon>
        <taxon>Pseudomonadati</taxon>
        <taxon>Pseudomonadota</taxon>
        <taxon>Betaproteobacteria</taxon>
        <taxon>Burkholderiales</taxon>
        <taxon>Sphaerotilaceae</taxon>
        <taxon>Roseateles</taxon>
    </lineage>
</organism>
<dbReference type="Pfam" id="PF01553">
    <property type="entry name" value="Acyltransferase"/>
    <property type="match status" value="1"/>
</dbReference>
<accession>A0ABY6B0F3</accession>
<feature type="transmembrane region" description="Helical" evidence="7">
    <location>
        <begin position="369"/>
        <end position="387"/>
    </location>
</feature>
<keyword evidence="6 7" id="KW-0472">Membrane</keyword>
<sequence length="665" mass="70656">MSNPTVTHSTDAAPAAHGPAPAHSQFRLLVQRRFGPFFATQLAGAFNDSFLKQLVILLVTFHATDYTTLSAGLVANMAAGLFILPFVLFSAYAGQLADRFDKAKVIRAVKMAEVAIMVVASAGFFMKSLPVLLASIFAMGCHSAFFGPVKYSLLPRVLAKEELTGGNGLLEMGTFLSILLGTLVAGVLAAMTTNPLWLSLALLGFAVLGLASSLFIPATGEAAPDLKLHFSVVSETIATVKMGQREGEGVWNSLLAISWFWFIGAVVLSQIPALGKDLLQGDTTVVTVLLATFSVGIAVGSLLCERLSGHKVEIGLVPIGSIGLSVFTADLALSADRFAVLLASSATAAPLDWTHFLAMSGSLRVLGDIALLGVFGGLFIVPLYAFVQLRTAPQRQSRIISANNILNALFMVVAAGMSAGLLAAGLSVTGLILVCAALNAVVALYIYKTVPEFLWRFLSWFVVHAIYRLRSTGTAHIPEDGPAILAPNHVSYVDALVLSALCPRPIRFVMDASIFRVPVLSWLFRQVNAIPIASAKREPETLEKAMAAVDAALRNGELVCVFPEGALTRDGQVAEFKPGIRRMLDATPVPVIPIGLSGLWETAFARNGKSLGARLTSLRPGRRLEVNVGAPQSAEVDIEVLRSKVLDLVQPRGPQPASRPTQARS</sequence>
<dbReference type="CDD" id="cd06173">
    <property type="entry name" value="MFS_MefA_like"/>
    <property type="match status" value="1"/>
</dbReference>
<dbReference type="Gene3D" id="1.20.1250.20">
    <property type="entry name" value="MFS general substrate transporter like domains"/>
    <property type="match status" value="1"/>
</dbReference>
<keyword evidence="2" id="KW-0813">Transport</keyword>
<evidence type="ECO:0000313" key="10">
    <source>
        <dbReference type="Proteomes" id="UP001064933"/>
    </source>
</evidence>
<dbReference type="PANTHER" id="PTHR43266:SF2">
    <property type="entry name" value="MAJOR FACILITATOR SUPERFAMILY (MFS) PROFILE DOMAIN-CONTAINING PROTEIN"/>
    <property type="match status" value="1"/>
</dbReference>
<dbReference type="Pfam" id="PF07690">
    <property type="entry name" value="MFS_1"/>
    <property type="match status" value="1"/>
</dbReference>
<dbReference type="SUPFAM" id="SSF103473">
    <property type="entry name" value="MFS general substrate transporter"/>
    <property type="match status" value="1"/>
</dbReference>
<evidence type="ECO:0000256" key="7">
    <source>
        <dbReference type="SAM" id="Phobius"/>
    </source>
</evidence>
<feature type="transmembrane region" description="Helical" evidence="7">
    <location>
        <begin position="316"/>
        <end position="335"/>
    </location>
</feature>
<dbReference type="EMBL" id="CP104562">
    <property type="protein sequence ID" value="UXH78535.1"/>
    <property type="molecule type" value="Genomic_DNA"/>
</dbReference>
<feature type="transmembrane region" description="Helical" evidence="7">
    <location>
        <begin position="105"/>
        <end position="125"/>
    </location>
</feature>
<dbReference type="InterPro" id="IPR011701">
    <property type="entry name" value="MFS"/>
</dbReference>
<comment type="subcellular location">
    <subcellularLocation>
        <location evidence="1">Cell membrane</location>
        <topology evidence="1">Multi-pass membrane protein</topology>
    </subcellularLocation>
</comment>
<keyword evidence="5 7" id="KW-1133">Transmembrane helix</keyword>
<feature type="transmembrane region" description="Helical" evidence="7">
    <location>
        <begin position="428"/>
        <end position="447"/>
    </location>
</feature>
<dbReference type="SMART" id="SM00563">
    <property type="entry name" value="PlsC"/>
    <property type="match status" value="1"/>
</dbReference>
<dbReference type="CDD" id="cd07989">
    <property type="entry name" value="LPLAT_AGPAT-like"/>
    <property type="match status" value="1"/>
</dbReference>
<keyword evidence="10" id="KW-1185">Reference proteome</keyword>
<proteinExistence type="predicted"/>
<feature type="transmembrane region" description="Helical" evidence="7">
    <location>
        <begin position="399"/>
        <end position="422"/>
    </location>
</feature>
<dbReference type="InterPro" id="IPR036259">
    <property type="entry name" value="MFS_trans_sf"/>
</dbReference>
<evidence type="ECO:0000256" key="5">
    <source>
        <dbReference type="ARBA" id="ARBA00022989"/>
    </source>
</evidence>
<evidence type="ECO:0000256" key="2">
    <source>
        <dbReference type="ARBA" id="ARBA00022448"/>
    </source>
</evidence>
<feature type="domain" description="Phospholipid/glycerol acyltransferase" evidence="8">
    <location>
        <begin position="483"/>
        <end position="599"/>
    </location>
</feature>
<evidence type="ECO:0000256" key="1">
    <source>
        <dbReference type="ARBA" id="ARBA00004651"/>
    </source>
</evidence>
<dbReference type="Proteomes" id="UP001064933">
    <property type="component" value="Chromosome"/>
</dbReference>
<evidence type="ECO:0000256" key="6">
    <source>
        <dbReference type="ARBA" id="ARBA00023136"/>
    </source>
</evidence>
<evidence type="ECO:0000256" key="3">
    <source>
        <dbReference type="ARBA" id="ARBA00022475"/>
    </source>
</evidence>
<keyword evidence="3" id="KW-1003">Cell membrane</keyword>
<evidence type="ECO:0000259" key="8">
    <source>
        <dbReference type="SMART" id="SM00563"/>
    </source>
</evidence>
<dbReference type="SUPFAM" id="SSF69593">
    <property type="entry name" value="Glycerol-3-phosphate (1)-acyltransferase"/>
    <property type="match status" value="1"/>
</dbReference>
<protein>
    <submittedName>
        <fullName evidence="9">MFS transporter</fullName>
    </submittedName>
</protein>
<reference evidence="9" key="1">
    <citation type="submission" date="2022-10" db="EMBL/GenBank/DDBJ databases">
        <title>Characterization and whole genome sequencing of a new Roseateles species, isolated from fresh water.</title>
        <authorList>
            <person name="Guliayeva D.Y."/>
            <person name="Akhremchuk A.E."/>
            <person name="Sikolenko M.A."/>
            <person name="Valentovich L.N."/>
            <person name="Sidarenka A.V."/>
        </authorList>
    </citation>
    <scope>NUCLEOTIDE SEQUENCE</scope>
    <source>
        <strain evidence="9">BIM B-1768</strain>
    </source>
</reference>
<feature type="transmembrane region" description="Helical" evidence="7">
    <location>
        <begin position="73"/>
        <end position="93"/>
    </location>
</feature>
<evidence type="ECO:0000256" key="4">
    <source>
        <dbReference type="ARBA" id="ARBA00022692"/>
    </source>
</evidence>